<protein>
    <submittedName>
        <fullName evidence="2">Uncharacterized protein</fullName>
    </submittedName>
</protein>
<keyword evidence="1" id="KW-1133">Transmembrane helix</keyword>
<reference evidence="2 3" key="1">
    <citation type="submission" date="2019-07" db="EMBL/GenBank/DDBJ databases">
        <authorList>
            <person name="Jastrzebski P J."/>
            <person name="Paukszto L."/>
            <person name="Jastrzebski P J."/>
        </authorList>
    </citation>
    <scope>NUCLEOTIDE SEQUENCE [LARGE SCALE GENOMIC DNA]</scope>
    <source>
        <strain evidence="2 3">WMS-il1</strain>
    </source>
</reference>
<dbReference type="Proteomes" id="UP000321570">
    <property type="component" value="Unassembled WGS sequence"/>
</dbReference>
<keyword evidence="1" id="KW-0472">Membrane</keyword>
<gene>
    <name evidence="2" type="ORF">WMSIL1_LOCUS9337</name>
</gene>
<feature type="transmembrane region" description="Helical" evidence="1">
    <location>
        <begin position="20"/>
        <end position="38"/>
    </location>
</feature>
<dbReference type="EMBL" id="CABIJS010000356">
    <property type="protein sequence ID" value="VUZ50329.1"/>
    <property type="molecule type" value="Genomic_DNA"/>
</dbReference>
<evidence type="ECO:0000256" key="1">
    <source>
        <dbReference type="SAM" id="Phobius"/>
    </source>
</evidence>
<dbReference type="AlphaFoldDB" id="A0A564YTK6"/>
<evidence type="ECO:0000313" key="2">
    <source>
        <dbReference type="EMBL" id="VUZ50329.1"/>
    </source>
</evidence>
<evidence type="ECO:0000313" key="3">
    <source>
        <dbReference type="Proteomes" id="UP000321570"/>
    </source>
</evidence>
<keyword evidence="3" id="KW-1185">Reference proteome</keyword>
<proteinExistence type="predicted"/>
<accession>A0A564YTK6</accession>
<name>A0A564YTK6_HYMDI</name>
<organism evidence="2 3">
    <name type="scientific">Hymenolepis diminuta</name>
    <name type="common">Rat tapeworm</name>
    <dbReference type="NCBI Taxonomy" id="6216"/>
    <lineage>
        <taxon>Eukaryota</taxon>
        <taxon>Metazoa</taxon>
        <taxon>Spiralia</taxon>
        <taxon>Lophotrochozoa</taxon>
        <taxon>Platyhelminthes</taxon>
        <taxon>Cestoda</taxon>
        <taxon>Eucestoda</taxon>
        <taxon>Cyclophyllidea</taxon>
        <taxon>Hymenolepididae</taxon>
        <taxon>Hymenolepis</taxon>
    </lineage>
</organism>
<sequence>MTHNPSLSLSVTRCGFFEYILVYSTFGVLFHNCCWLLLKQLRSGDYCCCRNLFAVNRWLLSNSNNIYDL</sequence>
<keyword evidence="1" id="KW-0812">Transmembrane</keyword>